<evidence type="ECO:0000313" key="2">
    <source>
        <dbReference type="EMBL" id="CAD7282327.1"/>
    </source>
</evidence>
<feature type="domain" description="Chitin-binding type-4" evidence="1">
    <location>
        <begin position="26"/>
        <end position="126"/>
    </location>
</feature>
<keyword evidence="3" id="KW-1185">Reference proteome</keyword>
<dbReference type="PANTHER" id="PTHR21113">
    <property type="entry name" value="AGAP001705-PA"/>
    <property type="match status" value="1"/>
</dbReference>
<dbReference type="OrthoDB" id="6348661at2759"/>
<evidence type="ECO:0000259" key="1">
    <source>
        <dbReference type="Pfam" id="PF03067"/>
    </source>
</evidence>
<dbReference type="PANTHER" id="PTHR21113:SF4">
    <property type="entry name" value="CHITIN-BINDING TYPE-4 DOMAIN-CONTAINING PROTEIN"/>
    <property type="match status" value="1"/>
</dbReference>
<dbReference type="AlphaFoldDB" id="A0A7R9BVE9"/>
<accession>A0A7R9BVE9</accession>
<sequence length="149" mass="16875">MKDCDLGSDYYKILLERFAQYNFPTQPNYNDHELYCGGFSRQWQKNGGKCGICGDAWDLPQPRPNEAGGKYGSGLIVRKLVKNGPVKIKVELTANHAGFFEFRLCPNNNPKKTASDRCFDKYLLERMDGSGARYFPTPGRSEVFTNAVF</sequence>
<evidence type="ECO:0000313" key="3">
    <source>
        <dbReference type="Proteomes" id="UP000678499"/>
    </source>
</evidence>
<dbReference type="InterPro" id="IPR004302">
    <property type="entry name" value="Cellulose/chitin-bd_N"/>
</dbReference>
<organism evidence="2">
    <name type="scientific">Notodromas monacha</name>
    <dbReference type="NCBI Taxonomy" id="399045"/>
    <lineage>
        <taxon>Eukaryota</taxon>
        <taxon>Metazoa</taxon>
        <taxon>Ecdysozoa</taxon>
        <taxon>Arthropoda</taxon>
        <taxon>Crustacea</taxon>
        <taxon>Oligostraca</taxon>
        <taxon>Ostracoda</taxon>
        <taxon>Podocopa</taxon>
        <taxon>Podocopida</taxon>
        <taxon>Cypridocopina</taxon>
        <taxon>Cypridoidea</taxon>
        <taxon>Cyprididae</taxon>
        <taxon>Notodromas</taxon>
    </lineage>
</organism>
<dbReference type="Pfam" id="PF03067">
    <property type="entry name" value="LPMO_10"/>
    <property type="match status" value="1"/>
</dbReference>
<protein>
    <recommendedName>
        <fullName evidence="1">Chitin-binding type-4 domain-containing protein</fullName>
    </recommendedName>
</protein>
<dbReference type="EMBL" id="OA885754">
    <property type="protein sequence ID" value="CAD7282327.1"/>
    <property type="molecule type" value="Genomic_DNA"/>
</dbReference>
<name>A0A7R9BVE9_9CRUS</name>
<gene>
    <name evidence="2" type="ORF">NMOB1V02_LOCUS9954</name>
</gene>
<proteinExistence type="predicted"/>
<reference evidence="2" key="1">
    <citation type="submission" date="2020-11" db="EMBL/GenBank/DDBJ databases">
        <authorList>
            <person name="Tran Van P."/>
        </authorList>
    </citation>
    <scope>NUCLEOTIDE SEQUENCE</scope>
</reference>
<dbReference type="Proteomes" id="UP000678499">
    <property type="component" value="Unassembled WGS sequence"/>
</dbReference>
<dbReference type="EMBL" id="CAJPEX010003717">
    <property type="protein sequence ID" value="CAG0922479.1"/>
    <property type="molecule type" value="Genomic_DNA"/>
</dbReference>